<dbReference type="InterPro" id="IPR032312">
    <property type="entry name" value="LacZ_4"/>
</dbReference>
<accession>A0A5C5Z8W3</accession>
<dbReference type="Pfam" id="PF02837">
    <property type="entry name" value="Glyco_hydro_2_N"/>
    <property type="match status" value="1"/>
</dbReference>
<evidence type="ECO:0000256" key="4">
    <source>
        <dbReference type="ARBA" id="ARBA00022801"/>
    </source>
</evidence>
<dbReference type="InterPro" id="IPR006101">
    <property type="entry name" value="Glyco_hydro_2"/>
</dbReference>
<dbReference type="RefSeq" id="WP_146400935.1">
    <property type="nucleotide sequence ID" value="NZ_SJPJ01000001.1"/>
</dbReference>
<dbReference type="InterPro" id="IPR006103">
    <property type="entry name" value="Glyco_hydro_2_cat"/>
</dbReference>
<gene>
    <name evidence="8" type="primary">lacZ_6</name>
    <name evidence="8" type="ORF">CA13_51070</name>
</gene>
<evidence type="ECO:0000256" key="5">
    <source>
        <dbReference type="ARBA" id="ARBA00023295"/>
    </source>
</evidence>
<dbReference type="Gene3D" id="3.20.20.80">
    <property type="entry name" value="Glycosidases"/>
    <property type="match status" value="1"/>
</dbReference>
<dbReference type="GO" id="GO:0030246">
    <property type="term" value="F:carbohydrate binding"/>
    <property type="evidence" value="ECO:0007669"/>
    <property type="project" value="InterPro"/>
</dbReference>
<dbReference type="Pfam" id="PF00703">
    <property type="entry name" value="Glyco_hydro_2"/>
    <property type="match status" value="1"/>
</dbReference>
<dbReference type="InterPro" id="IPR023232">
    <property type="entry name" value="Glyco_hydro_2_AS"/>
</dbReference>
<dbReference type="PRINTS" id="PR00132">
    <property type="entry name" value="GLHYDRLASE2"/>
</dbReference>
<dbReference type="SUPFAM" id="SSF51445">
    <property type="entry name" value="(Trans)glycosidases"/>
    <property type="match status" value="1"/>
</dbReference>
<dbReference type="Pfam" id="PF02836">
    <property type="entry name" value="Glyco_hydro_2_C"/>
    <property type="match status" value="1"/>
</dbReference>
<dbReference type="InterPro" id="IPR008979">
    <property type="entry name" value="Galactose-bd-like_sf"/>
</dbReference>
<comment type="catalytic activity">
    <reaction evidence="1">
        <text>Hydrolysis of terminal non-reducing beta-D-galactose residues in beta-D-galactosides.</text>
        <dbReference type="EC" id="3.2.1.23"/>
    </reaction>
</comment>
<feature type="domain" description="Beta galactosidase small chain/" evidence="7">
    <location>
        <begin position="805"/>
        <end position="1075"/>
    </location>
</feature>
<proteinExistence type="inferred from homology"/>
<dbReference type="InterPro" id="IPR013783">
    <property type="entry name" value="Ig-like_fold"/>
</dbReference>
<evidence type="ECO:0000313" key="8">
    <source>
        <dbReference type="EMBL" id="TWT83640.1"/>
    </source>
</evidence>
<dbReference type="SUPFAM" id="SSF49303">
    <property type="entry name" value="beta-Galactosidase/glucuronidase domain"/>
    <property type="match status" value="2"/>
</dbReference>
<keyword evidence="5 8" id="KW-0326">Glycosidase</keyword>
<dbReference type="GO" id="GO:0004565">
    <property type="term" value="F:beta-galactosidase activity"/>
    <property type="evidence" value="ECO:0007669"/>
    <property type="project" value="UniProtKB-EC"/>
</dbReference>
<dbReference type="EC" id="3.2.1.23" evidence="3"/>
<dbReference type="PANTHER" id="PTHR46323">
    <property type="entry name" value="BETA-GALACTOSIDASE"/>
    <property type="match status" value="1"/>
</dbReference>
<dbReference type="GO" id="GO:0009341">
    <property type="term" value="C:beta-galactosidase complex"/>
    <property type="evidence" value="ECO:0007669"/>
    <property type="project" value="InterPro"/>
</dbReference>
<dbReference type="PROSITE" id="PS00608">
    <property type="entry name" value="GLYCOSYL_HYDROL_F2_2"/>
    <property type="match status" value="1"/>
</dbReference>
<dbReference type="InterPro" id="IPR014718">
    <property type="entry name" value="GH-type_carb-bd"/>
</dbReference>
<dbReference type="OrthoDB" id="9762066at2"/>
<evidence type="ECO:0000256" key="2">
    <source>
        <dbReference type="ARBA" id="ARBA00007401"/>
    </source>
</evidence>
<organism evidence="8 9">
    <name type="scientific">Novipirellula herctigrandis</name>
    <dbReference type="NCBI Taxonomy" id="2527986"/>
    <lineage>
        <taxon>Bacteria</taxon>
        <taxon>Pseudomonadati</taxon>
        <taxon>Planctomycetota</taxon>
        <taxon>Planctomycetia</taxon>
        <taxon>Pirellulales</taxon>
        <taxon>Pirellulaceae</taxon>
        <taxon>Novipirellula</taxon>
    </lineage>
</organism>
<keyword evidence="9" id="KW-1185">Reference proteome</keyword>
<evidence type="ECO:0000256" key="3">
    <source>
        <dbReference type="ARBA" id="ARBA00012756"/>
    </source>
</evidence>
<dbReference type="InterPro" id="IPR006102">
    <property type="entry name" value="Ig-like_GH2"/>
</dbReference>
<dbReference type="AlphaFoldDB" id="A0A5C5Z8W3"/>
<dbReference type="GO" id="GO:0005990">
    <property type="term" value="P:lactose catabolic process"/>
    <property type="evidence" value="ECO:0007669"/>
    <property type="project" value="TreeGrafter"/>
</dbReference>
<evidence type="ECO:0000256" key="1">
    <source>
        <dbReference type="ARBA" id="ARBA00001412"/>
    </source>
</evidence>
<dbReference type="InterPro" id="IPR050347">
    <property type="entry name" value="Bact_Beta-galactosidase"/>
</dbReference>
<dbReference type="Gene3D" id="2.60.40.10">
    <property type="entry name" value="Immunoglobulins"/>
    <property type="match status" value="2"/>
</dbReference>
<evidence type="ECO:0000256" key="6">
    <source>
        <dbReference type="ARBA" id="ARBA00032230"/>
    </source>
</evidence>
<dbReference type="PANTHER" id="PTHR46323:SF2">
    <property type="entry name" value="BETA-GALACTOSIDASE"/>
    <property type="match status" value="1"/>
</dbReference>
<protein>
    <recommendedName>
        <fullName evidence="3">beta-galactosidase</fullName>
        <ecNumber evidence="3">3.2.1.23</ecNumber>
    </recommendedName>
    <alternativeName>
        <fullName evidence="6">Lactase</fullName>
    </alternativeName>
</protein>
<dbReference type="SUPFAM" id="SSF49785">
    <property type="entry name" value="Galactose-binding domain-like"/>
    <property type="match status" value="1"/>
</dbReference>
<keyword evidence="4 8" id="KW-0378">Hydrolase</keyword>
<dbReference type="SUPFAM" id="SSF74650">
    <property type="entry name" value="Galactose mutarotase-like"/>
    <property type="match status" value="1"/>
</dbReference>
<name>A0A5C5Z8W3_9BACT</name>
<dbReference type="EMBL" id="SJPJ01000001">
    <property type="protein sequence ID" value="TWT83640.1"/>
    <property type="molecule type" value="Genomic_DNA"/>
</dbReference>
<dbReference type="SMART" id="SM01038">
    <property type="entry name" value="Bgal_small_N"/>
    <property type="match status" value="1"/>
</dbReference>
<sequence length="1078" mass="121974">MKPHWIIGLVVVSLTQFVYAQNDWENELVFERNKLESRVPTDSYENAEDALAGDRDKSRLKSLNGTWKFKFVGKVKDRPTDFMAMGFLGEDWDDIPVPSNWELQGHGQPIYTNITYPFTPGILNPNLKYDWKGPPPPKPPFIYRDNPVGSYYRDFDVPTEWKDHSILLHFGGVSSAFYVWVNGQTVGYSQDSCLAAEFDITKYVQPGKNRVAVQVFRWSDGSYLEDQDMWRLSGIQREVLLLAQPKISLADVHVKTKFDDKLENAKLKIRPQVWVKQDADQLEGWKITTQLYDADNKAILEHPLQTSVKQVYEERWPARDLTEFAFMEAEINRPHKWSAEDPYLYRLVFDVTNPQGEVVESRSQSIGFRHVEISDNNELLINGKAVKLMGVNRHDHHPVRGKALTREDMRKDVELIKQFNFNAVRTSHYPNDPYFLTLCDEYGVYAMGEANVETHHIGGLIPNTPSWSAAILSRVYRMVERDKNHPCVISWSLGNESGTGPGFAAAAGWVRDFDPSRFIHYEGAQGDPTDPNYVEDNAVAYKSQGWPTPANPDDPDYVDVISRMYPDLSQLLNLSTSEHIDRPIVMCEYLHAMGNSMGGLGEFWDAIRVTPNLMGGFVWDMIDQGLEKTDSNGDKFYAYGGDFGDVPNDKNFCFNGVFASDRTPNPHAWECKYVFQPVAFEGLGTGTDNVKITNRFSFANLNQYEIRWSLSENGTELQSGVLPPQDVPAASTAVVEVPFGKQAFDDDADYWLHLSLHEKEDRLWCDKGFEVAKDQILLKNRSLPTTYTSTSEGEVIVQERDASVVITGNQFSATVSKTSGELNSYRVNGVEQLVSALRPNFYRPPIDNDTKGAGSGSFSKSAKVWKNVPANLQTNSVVAEIQNDTSVVVRVSQSSGDKVRLENTYTIFNDGTIVVHMGLDADESLPDLIRIGMTMGVSGKFQNTRYYGNGPWENYDDRNRNAEVDIFDAKTDEMFNSYAMPQENGNRTETRWLKLSNADETSGIMIVGKPLFSFSIWPYASENIETAKHPYELTSQGFYTLNIDLAQMGLGGTLSNTLPQYLLHSRKCDFEFRMSPLP</sequence>
<dbReference type="Pfam" id="PF16353">
    <property type="entry name" value="LacZ_4"/>
    <property type="match status" value="1"/>
</dbReference>
<dbReference type="InterPro" id="IPR004199">
    <property type="entry name" value="B-gal_small/dom_5"/>
</dbReference>
<dbReference type="InterPro" id="IPR011013">
    <property type="entry name" value="Gal_mutarotase_sf_dom"/>
</dbReference>
<dbReference type="InterPro" id="IPR017853">
    <property type="entry name" value="GH"/>
</dbReference>
<dbReference type="Proteomes" id="UP000315010">
    <property type="component" value="Unassembled WGS sequence"/>
</dbReference>
<dbReference type="Gene3D" id="2.70.98.10">
    <property type="match status" value="1"/>
</dbReference>
<evidence type="ECO:0000259" key="7">
    <source>
        <dbReference type="SMART" id="SM01038"/>
    </source>
</evidence>
<dbReference type="Gene3D" id="2.60.120.260">
    <property type="entry name" value="Galactose-binding domain-like"/>
    <property type="match status" value="1"/>
</dbReference>
<comment type="caution">
    <text evidence="8">The sequence shown here is derived from an EMBL/GenBank/DDBJ whole genome shotgun (WGS) entry which is preliminary data.</text>
</comment>
<dbReference type="InterPro" id="IPR036156">
    <property type="entry name" value="Beta-gal/glucu_dom_sf"/>
</dbReference>
<dbReference type="Pfam" id="PF02929">
    <property type="entry name" value="Bgal_small_N"/>
    <property type="match status" value="1"/>
</dbReference>
<dbReference type="InterPro" id="IPR006104">
    <property type="entry name" value="Glyco_hydro_2_N"/>
</dbReference>
<reference evidence="8 9" key="1">
    <citation type="submission" date="2019-02" db="EMBL/GenBank/DDBJ databases">
        <title>Deep-cultivation of Planctomycetes and their phenomic and genomic characterization uncovers novel biology.</title>
        <authorList>
            <person name="Wiegand S."/>
            <person name="Jogler M."/>
            <person name="Boedeker C."/>
            <person name="Pinto D."/>
            <person name="Vollmers J."/>
            <person name="Rivas-Marin E."/>
            <person name="Kohn T."/>
            <person name="Peeters S.H."/>
            <person name="Heuer A."/>
            <person name="Rast P."/>
            <person name="Oberbeckmann S."/>
            <person name="Bunk B."/>
            <person name="Jeske O."/>
            <person name="Meyerdierks A."/>
            <person name="Storesund J.E."/>
            <person name="Kallscheuer N."/>
            <person name="Luecker S."/>
            <person name="Lage O.M."/>
            <person name="Pohl T."/>
            <person name="Merkel B.J."/>
            <person name="Hornburger P."/>
            <person name="Mueller R.-W."/>
            <person name="Bruemmer F."/>
            <person name="Labrenz M."/>
            <person name="Spormann A.M."/>
            <person name="Op Den Camp H."/>
            <person name="Overmann J."/>
            <person name="Amann R."/>
            <person name="Jetten M.S.M."/>
            <person name="Mascher T."/>
            <person name="Medema M.H."/>
            <person name="Devos D.P."/>
            <person name="Kaster A.-K."/>
            <person name="Ovreas L."/>
            <person name="Rohde M."/>
            <person name="Galperin M.Y."/>
            <person name="Jogler C."/>
        </authorList>
    </citation>
    <scope>NUCLEOTIDE SEQUENCE [LARGE SCALE GENOMIC DNA]</scope>
    <source>
        <strain evidence="8 9">CA13</strain>
    </source>
</reference>
<comment type="similarity">
    <text evidence="2">Belongs to the glycosyl hydrolase 2 family.</text>
</comment>
<evidence type="ECO:0000313" key="9">
    <source>
        <dbReference type="Proteomes" id="UP000315010"/>
    </source>
</evidence>